<dbReference type="STRING" id="7395.A0A1A9VI61"/>
<keyword evidence="2" id="KW-1185">Reference proteome</keyword>
<name>A0A1A9VI61_GLOAU</name>
<accession>A0A1A9VI61</accession>
<dbReference type="Proteomes" id="UP000078200">
    <property type="component" value="Unassembled WGS sequence"/>
</dbReference>
<protein>
    <submittedName>
        <fullName evidence="1">Uncharacterized protein</fullName>
    </submittedName>
</protein>
<dbReference type="VEuPathDB" id="VectorBase:GAUT038254"/>
<dbReference type="AlphaFoldDB" id="A0A1A9VI61"/>
<dbReference type="EnsemblMetazoa" id="GAUT038254-RA">
    <property type="protein sequence ID" value="GAUT038254-PA"/>
    <property type="gene ID" value="GAUT038254"/>
</dbReference>
<evidence type="ECO:0000313" key="2">
    <source>
        <dbReference type="Proteomes" id="UP000078200"/>
    </source>
</evidence>
<reference evidence="1" key="1">
    <citation type="submission" date="2020-05" db="UniProtKB">
        <authorList>
            <consortium name="EnsemblMetazoa"/>
        </authorList>
    </citation>
    <scope>IDENTIFICATION</scope>
    <source>
        <strain evidence="1">TTRI</strain>
    </source>
</reference>
<sequence>MRNRLASLIVVKQEPSSNPLNSTLSVVNSLPTLPDTTTTSAIIPEINNNQVLHTTQNPHITSTSANISIKSENSLCEINNNHLSSLSCDNYFDTTNTNSNNLPQKPSATLIYPCRNLFPDGCDISHNHNCSTFVHHNSNHNHHHHHHHYYAFGNLQQKSQFDTLSHHTNGQKFLFKSEPLIPNNINYQSQQHTVSASGTNETSWSLTNLNNRRLYNNHCGSSTIQDNYPNIKNIDPSKLNSTD</sequence>
<organism evidence="1 2">
    <name type="scientific">Glossina austeni</name>
    <name type="common">Savannah tsetse fly</name>
    <dbReference type="NCBI Taxonomy" id="7395"/>
    <lineage>
        <taxon>Eukaryota</taxon>
        <taxon>Metazoa</taxon>
        <taxon>Ecdysozoa</taxon>
        <taxon>Arthropoda</taxon>
        <taxon>Hexapoda</taxon>
        <taxon>Insecta</taxon>
        <taxon>Pterygota</taxon>
        <taxon>Neoptera</taxon>
        <taxon>Endopterygota</taxon>
        <taxon>Diptera</taxon>
        <taxon>Brachycera</taxon>
        <taxon>Muscomorpha</taxon>
        <taxon>Hippoboscoidea</taxon>
        <taxon>Glossinidae</taxon>
        <taxon>Glossina</taxon>
    </lineage>
</organism>
<evidence type="ECO:0000313" key="1">
    <source>
        <dbReference type="EnsemblMetazoa" id="GAUT038254-PA"/>
    </source>
</evidence>
<proteinExistence type="predicted"/>